<feature type="region of interest" description="Disordered" evidence="1">
    <location>
        <begin position="11"/>
        <end position="46"/>
    </location>
</feature>
<accession>A0AAN9BQN9</accession>
<organism evidence="2 3">
    <name type="scientific">Littorina saxatilis</name>
    <dbReference type="NCBI Taxonomy" id="31220"/>
    <lineage>
        <taxon>Eukaryota</taxon>
        <taxon>Metazoa</taxon>
        <taxon>Spiralia</taxon>
        <taxon>Lophotrochozoa</taxon>
        <taxon>Mollusca</taxon>
        <taxon>Gastropoda</taxon>
        <taxon>Caenogastropoda</taxon>
        <taxon>Littorinimorpha</taxon>
        <taxon>Littorinoidea</taxon>
        <taxon>Littorinidae</taxon>
        <taxon>Littorina</taxon>
    </lineage>
</organism>
<sequence length="190" mass="21120">MDQLNSMFSRMKRGLWTGGDSSQPSVKQQHMENDSSAIPDLPEEDGFLLIGEPSRDAVTQRVLPLGQAPSLGNSEDVCRPDQAFTMFATCNPVPLTPEASAEMQNEAHSIALHPALFGVPFQLHPRLEAGTLSQYMLGHLDLEVKRMDWQKYDYDFDSDRSSLRELCAVSESSSPTGCSHLTPSLQSWHR</sequence>
<keyword evidence="3" id="KW-1185">Reference proteome</keyword>
<evidence type="ECO:0000313" key="3">
    <source>
        <dbReference type="Proteomes" id="UP001374579"/>
    </source>
</evidence>
<feature type="compositionally biased region" description="Polar residues" evidence="1">
    <location>
        <begin position="19"/>
        <end position="28"/>
    </location>
</feature>
<protein>
    <submittedName>
        <fullName evidence="2">Uncharacterized protein</fullName>
    </submittedName>
</protein>
<dbReference type="EMBL" id="JBAMIC010000003">
    <property type="protein sequence ID" value="KAK7109431.1"/>
    <property type="molecule type" value="Genomic_DNA"/>
</dbReference>
<evidence type="ECO:0000313" key="2">
    <source>
        <dbReference type="EMBL" id="KAK7109431.1"/>
    </source>
</evidence>
<evidence type="ECO:0000256" key="1">
    <source>
        <dbReference type="SAM" id="MobiDB-lite"/>
    </source>
</evidence>
<name>A0AAN9BQN9_9CAEN</name>
<proteinExistence type="predicted"/>
<comment type="caution">
    <text evidence="2">The sequence shown here is derived from an EMBL/GenBank/DDBJ whole genome shotgun (WGS) entry which is preliminary data.</text>
</comment>
<dbReference type="Proteomes" id="UP001374579">
    <property type="component" value="Unassembled WGS sequence"/>
</dbReference>
<dbReference type="AlphaFoldDB" id="A0AAN9BQN9"/>
<gene>
    <name evidence="2" type="ORF">V1264_013474</name>
</gene>
<reference evidence="2 3" key="1">
    <citation type="submission" date="2024-02" db="EMBL/GenBank/DDBJ databases">
        <title>Chromosome-scale genome assembly of the rough periwinkle Littorina saxatilis.</title>
        <authorList>
            <person name="De Jode A."/>
            <person name="Faria R."/>
            <person name="Formenti G."/>
            <person name="Sims Y."/>
            <person name="Smith T.P."/>
            <person name="Tracey A."/>
            <person name="Wood J.M.D."/>
            <person name="Zagrodzka Z.B."/>
            <person name="Johannesson K."/>
            <person name="Butlin R.K."/>
            <person name="Leder E.H."/>
        </authorList>
    </citation>
    <scope>NUCLEOTIDE SEQUENCE [LARGE SCALE GENOMIC DNA]</scope>
    <source>
        <strain evidence="2">Snail1</strain>
        <tissue evidence="2">Muscle</tissue>
    </source>
</reference>